<dbReference type="PANTHER" id="PTHR34980">
    <property type="entry name" value="INNER MEMBRANE PROTEIN-RELATED-RELATED"/>
    <property type="match status" value="1"/>
</dbReference>
<evidence type="ECO:0000256" key="1">
    <source>
        <dbReference type="SAM" id="Phobius"/>
    </source>
</evidence>
<dbReference type="RefSeq" id="WP_053792129.1">
    <property type="nucleotide sequence ID" value="NZ_CP180194.1"/>
</dbReference>
<organism evidence="2 4">
    <name type="scientific">Apilactobacillus kunkeei</name>
    <dbReference type="NCBI Taxonomy" id="148814"/>
    <lineage>
        <taxon>Bacteria</taxon>
        <taxon>Bacillati</taxon>
        <taxon>Bacillota</taxon>
        <taxon>Bacilli</taxon>
        <taxon>Lactobacillales</taxon>
        <taxon>Lactobacillaceae</taxon>
        <taxon>Apilactobacillus</taxon>
    </lineage>
</organism>
<evidence type="ECO:0000313" key="2">
    <source>
        <dbReference type="EMBL" id="KOY75899.1"/>
    </source>
</evidence>
<dbReference type="PANTHER" id="PTHR34980:SF2">
    <property type="entry name" value="INNER MEMBRANE PROTEIN YHAH-RELATED"/>
    <property type="match status" value="1"/>
</dbReference>
<evidence type="ECO:0000313" key="5">
    <source>
        <dbReference type="Proteomes" id="UP000050269"/>
    </source>
</evidence>
<reference evidence="4 5" key="1">
    <citation type="journal article" date="2015" name="Genome Biol. Evol.">
        <title>Functionally Structured Genomes in Lactobacillus kunkeei Colonizing the Honey Crop and Food Products of Honeybees and Stingless Bees.</title>
        <authorList>
            <person name="Tamarit D."/>
            <person name="Ellegaard K.M."/>
            <person name="Wikander J."/>
            <person name="Olofsson T."/>
            <person name="Vasquez A."/>
            <person name="Andersson S.G."/>
        </authorList>
    </citation>
    <scope>NUCLEOTIDE SEQUENCE [LARGE SCALE GENOMIC DNA]</scope>
    <source>
        <strain evidence="2 4">LAko</strain>
        <strain evidence="3 5">LMbo</strain>
    </source>
</reference>
<comment type="caution">
    <text evidence="2">The sequence shown here is derived from an EMBL/GenBank/DDBJ whole genome shotgun (WGS) entry which is preliminary data.</text>
</comment>
<keyword evidence="1" id="KW-0472">Membrane</keyword>
<dbReference type="GO" id="GO:0005886">
    <property type="term" value="C:plasma membrane"/>
    <property type="evidence" value="ECO:0007669"/>
    <property type="project" value="TreeGrafter"/>
</dbReference>
<evidence type="ECO:0000313" key="3">
    <source>
        <dbReference type="EMBL" id="KPN79923.1"/>
    </source>
</evidence>
<feature type="transmembrane region" description="Helical" evidence="1">
    <location>
        <begin position="95"/>
        <end position="113"/>
    </location>
</feature>
<gene>
    <name evidence="2" type="ORF">RZ71_03230</name>
    <name evidence="3" type="ORF">RZ78_01340</name>
</gene>
<evidence type="ECO:0000313" key="4">
    <source>
        <dbReference type="Proteomes" id="UP000037778"/>
    </source>
</evidence>
<dbReference type="Pfam" id="PF05656">
    <property type="entry name" value="DUF805"/>
    <property type="match status" value="1"/>
</dbReference>
<feature type="transmembrane region" description="Helical" evidence="1">
    <location>
        <begin position="24"/>
        <end position="48"/>
    </location>
</feature>
<keyword evidence="4" id="KW-1185">Reference proteome</keyword>
<feature type="transmembrane region" description="Helical" evidence="1">
    <location>
        <begin position="119"/>
        <end position="139"/>
    </location>
</feature>
<name>A0A0M9DB69_9LACO</name>
<proteinExistence type="predicted"/>
<sequence>MIKAYKQFWKNYFNFTGVSTRSEFWWVFLINSIIYAIFALAFGGVAVVTAFATGHADKSFGIAALIGIAVCILYTIATVIPTISLYFRRYRDAGVTPWFLLITYGVPTVLKGSNIYDKYVLVQTLVLIISIIGFIILVMPSKDRK</sequence>
<evidence type="ECO:0008006" key="6">
    <source>
        <dbReference type="Google" id="ProtNLM"/>
    </source>
</evidence>
<dbReference type="EMBL" id="JXCY01000007">
    <property type="protein sequence ID" value="KOY75899.1"/>
    <property type="molecule type" value="Genomic_DNA"/>
</dbReference>
<keyword evidence="1" id="KW-0812">Transmembrane</keyword>
<dbReference type="InterPro" id="IPR008523">
    <property type="entry name" value="DUF805"/>
</dbReference>
<protein>
    <recommendedName>
        <fullName evidence="6">DUF805 domain-containing protein</fullName>
    </recommendedName>
</protein>
<feature type="transmembrane region" description="Helical" evidence="1">
    <location>
        <begin position="60"/>
        <end position="83"/>
    </location>
</feature>
<dbReference type="Proteomes" id="UP000050269">
    <property type="component" value="Unassembled WGS sequence"/>
</dbReference>
<dbReference type="Proteomes" id="UP000037778">
    <property type="component" value="Unassembled WGS sequence"/>
</dbReference>
<keyword evidence="1" id="KW-1133">Transmembrane helix</keyword>
<dbReference type="PATRIC" id="fig|148814.13.peg.1269"/>
<accession>A0A0M9DB69</accession>
<dbReference type="AlphaFoldDB" id="A0A0M9DB69"/>
<dbReference type="EMBL" id="JXDF01000028">
    <property type="protein sequence ID" value="KPN79923.1"/>
    <property type="molecule type" value="Genomic_DNA"/>
</dbReference>